<accession>A0ACC7NS50</accession>
<gene>
    <name evidence="1" type="ORF">PQR01_39095</name>
</gene>
<sequence length="113" mass="11566">SSDTFIQEPSMHALDVGGGGVLWEQNNNFSFAPTTLAHDVVFAGTLGLLLPPSLNAYDARSGALLASFKMPGSVNSGATPVGDMVFVGSGNTNDGTGSGVHAFGLRRKGPDSR</sequence>
<organism evidence="1 2">
    <name type="scientific">Paraburkholderia rhynchosiae</name>
    <dbReference type="NCBI Taxonomy" id="487049"/>
    <lineage>
        <taxon>Bacteria</taxon>
        <taxon>Pseudomonadati</taxon>
        <taxon>Pseudomonadota</taxon>
        <taxon>Betaproteobacteria</taxon>
        <taxon>Burkholderiales</taxon>
        <taxon>Burkholderiaceae</taxon>
        <taxon>Paraburkholderia</taxon>
    </lineage>
</organism>
<dbReference type="EMBL" id="JAQQDW010000183">
    <property type="protein sequence ID" value="MFM0109228.1"/>
    <property type="molecule type" value="Genomic_DNA"/>
</dbReference>
<feature type="non-terminal residue" evidence="1">
    <location>
        <position position="1"/>
    </location>
</feature>
<evidence type="ECO:0000313" key="2">
    <source>
        <dbReference type="Proteomes" id="UP001629235"/>
    </source>
</evidence>
<proteinExistence type="predicted"/>
<name>A0ACC7NS50_9BURK</name>
<dbReference type="Proteomes" id="UP001629235">
    <property type="component" value="Unassembled WGS sequence"/>
</dbReference>
<comment type="caution">
    <text evidence="1">The sequence shown here is derived from an EMBL/GenBank/DDBJ whole genome shotgun (WGS) entry which is preliminary data.</text>
</comment>
<evidence type="ECO:0000313" key="1">
    <source>
        <dbReference type="EMBL" id="MFM0109228.1"/>
    </source>
</evidence>
<reference evidence="1 2" key="1">
    <citation type="journal article" date="2024" name="Chem. Sci.">
        <title>Discovery of megapolipeptins by genome mining of a Burkholderiales bacteria collection.</title>
        <authorList>
            <person name="Paulo B.S."/>
            <person name="Recchia M.J.J."/>
            <person name="Lee S."/>
            <person name="Fergusson C.H."/>
            <person name="Romanowski S.B."/>
            <person name="Hernandez A."/>
            <person name="Krull N."/>
            <person name="Liu D.Y."/>
            <person name="Cavanagh H."/>
            <person name="Bos A."/>
            <person name="Gray C.A."/>
            <person name="Murphy B.T."/>
            <person name="Linington R.G."/>
            <person name="Eustaquio A.S."/>
        </authorList>
    </citation>
    <scope>NUCLEOTIDE SEQUENCE [LARGE SCALE GENOMIC DNA]</scope>
    <source>
        <strain evidence="1 2">RL18-126-BIB-B</strain>
    </source>
</reference>
<keyword evidence="2" id="KW-1185">Reference proteome</keyword>
<protein>
    <submittedName>
        <fullName evidence="1">Uncharacterized protein</fullName>
    </submittedName>
</protein>